<keyword evidence="1" id="KW-0175">Coiled coil</keyword>
<organism evidence="3 4">
    <name type="scientific">Stentor coeruleus</name>
    <dbReference type="NCBI Taxonomy" id="5963"/>
    <lineage>
        <taxon>Eukaryota</taxon>
        <taxon>Sar</taxon>
        <taxon>Alveolata</taxon>
        <taxon>Ciliophora</taxon>
        <taxon>Postciliodesmatophora</taxon>
        <taxon>Heterotrichea</taxon>
        <taxon>Heterotrichida</taxon>
        <taxon>Stentoridae</taxon>
        <taxon>Stentor</taxon>
    </lineage>
</organism>
<evidence type="ECO:0000313" key="3">
    <source>
        <dbReference type="EMBL" id="OMJ79668.1"/>
    </source>
</evidence>
<feature type="coiled-coil region" evidence="1">
    <location>
        <begin position="170"/>
        <end position="232"/>
    </location>
</feature>
<protein>
    <submittedName>
        <fullName evidence="3">Uncharacterized protein</fullName>
    </submittedName>
</protein>
<dbReference type="EMBL" id="MPUH01000460">
    <property type="protein sequence ID" value="OMJ79668.1"/>
    <property type="molecule type" value="Genomic_DNA"/>
</dbReference>
<sequence length="243" mass="27714">MKSHPSSTHNFPVVKSQPNLLTHTRKTSCDYTSHNTHAPRKQTNPLKIDTNCVKKPTSIRSGSRHKTQLSAVVPNSQKFTTLKRGKDTNDLQFSEPDTATATLTSEFNLRNKSPTTIEAILYARKSLLDLKHEAKLCMDSSKRLIQDNKKSRRFSIDSEGLNSINSTSTLKVNNETMKDLADSIAQLRQRIMHNEIINQEQYREDYSLKDAIKSLENKIEEHKDYMKEKMQQNIGCGMNCSVM</sequence>
<keyword evidence="4" id="KW-1185">Reference proteome</keyword>
<feature type="region of interest" description="Disordered" evidence="2">
    <location>
        <begin position="1"/>
        <end position="22"/>
    </location>
</feature>
<evidence type="ECO:0000256" key="2">
    <source>
        <dbReference type="SAM" id="MobiDB-lite"/>
    </source>
</evidence>
<dbReference type="Proteomes" id="UP000187209">
    <property type="component" value="Unassembled WGS sequence"/>
</dbReference>
<evidence type="ECO:0000256" key="1">
    <source>
        <dbReference type="SAM" id="Coils"/>
    </source>
</evidence>
<gene>
    <name evidence="3" type="ORF">SteCoe_20290</name>
</gene>
<proteinExistence type="predicted"/>
<comment type="caution">
    <text evidence="3">The sequence shown here is derived from an EMBL/GenBank/DDBJ whole genome shotgun (WGS) entry which is preliminary data.</text>
</comment>
<dbReference type="AlphaFoldDB" id="A0A1R2BS86"/>
<accession>A0A1R2BS86</accession>
<evidence type="ECO:0000313" key="4">
    <source>
        <dbReference type="Proteomes" id="UP000187209"/>
    </source>
</evidence>
<reference evidence="3 4" key="1">
    <citation type="submission" date="2016-11" db="EMBL/GenBank/DDBJ databases">
        <title>The macronuclear genome of Stentor coeruleus: a giant cell with tiny introns.</title>
        <authorList>
            <person name="Slabodnick M."/>
            <person name="Ruby J.G."/>
            <person name="Reiff S.B."/>
            <person name="Swart E.C."/>
            <person name="Gosai S."/>
            <person name="Prabakaran S."/>
            <person name="Witkowska E."/>
            <person name="Larue G.E."/>
            <person name="Fisher S."/>
            <person name="Freeman R.M."/>
            <person name="Gunawardena J."/>
            <person name="Chu W."/>
            <person name="Stover N.A."/>
            <person name="Gregory B.D."/>
            <person name="Nowacki M."/>
            <person name="Derisi J."/>
            <person name="Roy S.W."/>
            <person name="Marshall W.F."/>
            <person name="Sood P."/>
        </authorList>
    </citation>
    <scope>NUCLEOTIDE SEQUENCE [LARGE SCALE GENOMIC DNA]</scope>
    <source>
        <strain evidence="3">WM001</strain>
    </source>
</reference>
<name>A0A1R2BS86_9CILI</name>